<keyword evidence="1" id="KW-0472">Membrane</keyword>
<dbReference type="PIRSF" id="PIRSF031501">
    <property type="entry name" value="QueT"/>
    <property type="match status" value="1"/>
</dbReference>
<dbReference type="Proteomes" id="UP000199820">
    <property type="component" value="Unassembled WGS sequence"/>
</dbReference>
<name>A0A1I0HB90_9FIRM</name>
<keyword evidence="1" id="KW-0812">Transmembrane</keyword>
<protein>
    <submittedName>
        <fullName evidence="2">Uncharacterized membrane protein</fullName>
    </submittedName>
</protein>
<keyword evidence="3" id="KW-1185">Reference proteome</keyword>
<dbReference type="AlphaFoldDB" id="A0A1I0HB90"/>
<dbReference type="eggNOG" id="COG4708">
    <property type="taxonomic scope" value="Bacteria"/>
</dbReference>
<dbReference type="InterPro" id="IPR010387">
    <property type="entry name" value="QueT"/>
</dbReference>
<keyword evidence="1" id="KW-1133">Transmembrane helix</keyword>
<dbReference type="EMBL" id="FOIL01000046">
    <property type="protein sequence ID" value="SET80190.1"/>
    <property type="molecule type" value="Genomic_DNA"/>
</dbReference>
<gene>
    <name evidence="2" type="ORF">SAMN04487771_10468</name>
</gene>
<dbReference type="Pfam" id="PF06177">
    <property type="entry name" value="QueT"/>
    <property type="match status" value="1"/>
</dbReference>
<feature type="transmembrane region" description="Helical" evidence="1">
    <location>
        <begin position="12"/>
        <end position="32"/>
    </location>
</feature>
<dbReference type="PANTHER" id="PTHR40044">
    <property type="entry name" value="INTEGRAL MEMBRANE PROTEIN-RELATED"/>
    <property type="match status" value="1"/>
</dbReference>
<accession>A0A1I0HB90</accession>
<dbReference type="PANTHER" id="PTHR40044:SF1">
    <property type="entry name" value="INTEGRAL MEMBRANE PROTEIN"/>
    <property type="match status" value="1"/>
</dbReference>
<feature type="transmembrane region" description="Helical" evidence="1">
    <location>
        <begin position="97"/>
        <end position="119"/>
    </location>
</feature>
<feature type="transmembrane region" description="Helical" evidence="1">
    <location>
        <begin position="52"/>
        <end position="85"/>
    </location>
</feature>
<reference evidence="2 3" key="1">
    <citation type="submission" date="2016-10" db="EMBL/GenBank/DDBJ databases">
        <authorList>
            <person name="de Groot N.N."/>
        </authorList>
    </citation>
    <scope>NUCLEOTIDE SEQUENCE [LARGE SCALE GENOMIC DNA]</scope>
    <source>
        <strain evidence="2 3">KH1P1</strain>
    </source>
</reference>
<evidence type="ECO:0000313" key="2">
    <source>
        <dbReference type="EMBL" id="SET80190.1"/>
    </source>
</evidence>
<dbReference type="RefSeq" id="WP_074650137.1">
    <property type="nucleotide sequence ID" value="NZ_FOIL01000046.1"/>
</dbReference>
<proteinExistence type="predicted"/>
<organism evidence="2 3">
    <name type="scientific">[Clostridium] aminophilum</name>
    <dbReference type="NCBI Taxonomy" id="1526"/>
    <lineage>
        <taxon>Bacteria</taxon>
        <taxon>Bacillati</taxon>
        <taxon>Bacillota</taxon>
        <taxon>Clostridia</taxon>
        <taxon>Lachnospirales</taxon>
        <taxon>Lachnospiraceae</taxon>
    </lineage>
</organism>
<sequence>MRNKNVLRITQAALIAALYVTLTYVFAAISFGEVQLRIAEALTILPMFTPAAIPGLFVGCILGNMLGGAVLPDIICGSLATLAGAYGTWMLRNRQPFFGCIPPIAANMLVVPFVLRYAYGVELPIPFMALTVGAGEVLGCGILGCILYYALVRHKRAIFRSEDANVPDPQM</sequence>
<evidence type="ECO:0000256" key="1">
    <source>
        <dbReference type="SAM" id="Phobius"/>
    </source>
</evidence>
<dbReference type="OrthoDB" id="9786793at2"/>
<feature type="transmembrane region" description="Helical" evidence="1">
    <location>
        <begin position="125"/>
        <end position="151"/>
    </location>
</feature>
<evidence type="ECO:0000313" key="3">
    <source>
        <dbReference type="Proteomes" id="UP000199820"/>
    </source>
</evidence>